<evidence type="ECO:0000256" key="1">
    <source>
        <dbReference type="ARBA" id="ARBA00000156"/>
    </source>
</evidence>
<feature type="transmembrane region" description="Helical" evidence="9">
    <location>
        <begin position="76"/>
        <end position="96"/>
    </location>
</feature>
<feature type="transmembrane region" description="Helical" evidence="9">
    <location>
        <begin position="116"/>
        <end position="134"/>
    </location>
</feature>
<proteinExistence type="inferred from homology"/>
<dbReference type="Pfam" id="PF01694">
    <property type="entry name" value="Rhomboid"/>
    <property type="match status" value="1"/>
</dbReference>
<dbReference type="GO" id="GO:0006508">
    <property type="term" value="P:proteolysis"/>
    <property type="evidence" value="ECO:0007669"/>
    <property type="project" value="UniProtKB-ARBA"/>
</dbReference>
<dbReference type="EMBL" id="JBFDAA010000005">
    <property type="protein sequence ID" value="KAL1132154.1"/>
    <property type="molecule type" value="Genomic_DNA"/>
</dbReference>
<keyword evidence="5 9" id="KW-0812">Transmembrane</keyword>
<feature type="transmembrane region" description="Helical" evidence="9">
    <location>
        <begin position="170"/>
        <end position="190"/>
    </location>
</feature>
<comment type="subcellular location">
    <subcellularLocation>
        <location evidence="2">Membrane</location>
        <topology evidence="2">Multi-pass membrane protein</topology>
    </subcellularLocation>
</comment>
<evidence type="ECO:0000313" key="11">
    <source>
        <dbReference type="EMBL" id="KAL1132154.1"/>
    </source>
</evidence>
<dbReference type="GO" id="GO:0051604">
    <property type="term" value="P:protein maturation"/>
    <property type="evidence" value="ECO:0007669"/>
    <property type="project" value="UniProtKB-ARBA"/>
</dbReference>
<dbReference type="PANTHER" id="PTHR43731">
    <property type="entry name" value="RHOMBOID PROTEASE"/>
    <property type="match status" value="1"/>
</dbReference>
<protein>
    <recommendedName>
        <fullName evidence="4">rhomboid protease</fullName>
        <ecNumber evidence="4">3.4.21.105</ecNumber>
    </recommendedName>
</protein>
<feature type="transmembrane region" description="Helical" evidence="9">
    <location>
        <begin position="38"/>
        <end position="55"/>
    </location>
</feature>
<comment type="caution">
    <text evidence="11">The sequence shown here is derived from an EMBL/GenBank/DDBJ whole genome shotgun (WGS) entry which is preliminary data.</text>
</comment>
<evidence type="ECO:0000256" key="4">
    <source>
        <dbReference type="ARBA" id="ARBA00013039"/>
    </source>
</evidence>
<gene>
    <name evidence="11" type="ORF">AAG570_010111</name>
</gene>
<evidence type="ECO:0000256" key="5">
    <source>
        <dbReference type="ARBA" id="ARBA00022692"/>
    </source>
</evidence>
<dbReference type="FunFam" id="1.20.1540.10:FF:000012">
    <property type="entry name" value="Rhomboid family protein"/>
    <property type="match status" value="1"/>
</dbReference>
<evidence type="ECO:0000259" key="10">
    <source>
        <dbReference type="Pfam" id="PF01694"/>
    </source>
</evidence>
<dbReference type="InterPro" id="IPR022764">
    <property type="entry name" value="Peptidase_S54_rhomboid_dom"/>
</dbReference>
<evidence type="ECO:0000256" key="3">
    <source>
        <dbReference type="ARBA" id="ARBA00009045"/>
    </source>
</evidence>
<name>A0ABD0YNS5_9HEMI</name>
<dbReference type="EC" id="3.4.21.105" evidence="4"/>
<evidence type="ECO:0000256" key="9">
    <source>
        <dbReference type="SAM" id="Phobius"/>
    </source>
</evidence>
<comment type="catalytic activity">
    <reaction evidence="1">
        <text>Cleaves type-1 transmembrane domains using a catalytic dyad composed of serine and histidine that are contributed by different transmembrane domains.</text>
        <dbReference type="EC" id="3.4.21.105"/>
    </reaction>
</comment>
<feature type="domain" description="Peptidase S54 rhomboid" evidence="10">
    <location>
        <begin position="79"/>
        <end position="215"/>
    </location>
</feature>
<evidence type="ECO:0000256" key="7">
    <source>
        <dbReference type="ARBA" id="ARBA00022989"/>
    </source>
</evidence>
<accession>A0ABD0YNS5</accession>
<reference evidence="11 12" key="1">
    <citation type="submission" date="2024-07" db="EMBL/GenBank/DDBJ databases">
        <title>Chromosome-level genome assembly of the water stick insect Ranatra chinensis (Heteroptera: Nepidae).</title>
        <authorList>
            <person name="Liu X."/>
        </authorList>
    </citation>
    <scope>NUCLEOTIDE SEQUENCE [LARGE SCALE GENOMIC DNA]</scope>
    <source>
        <strain evidence="11">Cailab_2021Rc</strain>
        <tissue evidence="11">Muscle</tissue>
    </source>
</reference>
<dbReference type="Proteomes" id="UP001558652">
    <property type="component" value="Unassembled WGS sequence"/>
</dbReference>
<dbReference type="AlphaFoldDB" id="A0ABD0YNS5"/>
<dbReference type="PANTHER" id="PTHR43731:SF14">
    <property type="entry name" value="PRESENILIN-ASSOCIATED RHOMBOID-LIKE PROTEIN, MITOCHONDRIAL"/>
    <property type="match status" value="1"/>
</dbReference>
<dbReference type="InterPro" id="IPR035952">
    <property type="entry name" value="Rhomboid-like_sf"/>
</dbReference>
<dbReference type="Gene3D" id="1.20.1540.10">
    <property type="entry name" value="Rhomboid-like"/>
    <property type="match status" value="1"/>
</dbReference>
<keyword evidence="8 9" id="KW-0472">Membrane</keyword>
<keyword evidence="7 9" id="KW-1133">Transmembrane helix</keyword>
<keyword evidence="12" id="KW-1185">Reference proteome</keyword>
<dbReference type="GO" id="GO:0016020">
    <property type="term" value="C:membrane"/>
    <property type="evidence" value="ECO:0007669"/>
    <property type="project" value="UniProtKB-SubCell"/>
</dbReference>
<evidence type="ECO:0000313" key="12">
    <source>
        <dbReference type="Proteomes" id="UP001558652"/>
    </source>
</evidence>
<evidence type="ECO:0000256" key="6">
    <source>
        <dbReference type="ARBA" id="ARBA00022801"/>
    </source>
</evidence>
<dbReference type="SUPFAM" id="SSF144091">
    <property type="entry name" value="Rhomboid-like"/>
    <property type="match status" value="1"/>
</dbReference>
<dbReference type="InterPro" id="IPR050925">
    <property type="entry name" value="Rhomboid_protease_S54"/>
</dbReference>
<sequence>MEMMIQPGKWFQEKFQNRKHGRWRNQINKWWNELSEGQRIFGSLCFANVLVFLAWRIPSFKPSMIKYFCSNPASSVLCWPMVLSTFSHYSTFHIFANMYVLHSFSTGTVISMGKEQFLGFYMAAGVISSFASYAHKVLLNRPCLSLGASGAIMGVLGYTCTRYPDLEVSIIFLPFITFKAVSAIKAIIALDAMGIVLGWKFFDHAAHLGGAMFGV</sequence>
<organism evidence="11 12">
    <name type="scientific">Ranatra chinensis</name>
    <dbReference type="NCBI Taxonomy" id="642074"/>
    <lineage>
        <taxon>Eukaryota</taxon>
        <taxon>Metazoa</taxon>
        <taxon>Ecdysozoa</taxon>
        <taxon>Arthropoda</taxon>
        <taxon>Hexapoda</taxon>
        <taxon>Insecta</taxon>
        <taxon>Pterygota</taxon>
        <taxon>Neoptera</taxon>
        <taxon>Paraneoptera</taxon>
        <taxon>Hemiptera</taxon>
        <taxon>Heteroptera</taxon>
        <taxon>Panheteroptera</taxon>
        <taxon>Nepomorpha</taxon>
        <taxon>Nepidae</taxon>
        <taxon>Ranatrinae</taxon>
        <taxon>Ranatra</taxon>
    </lineage>
</organism>
<feature type="transmembrane region" description="Helical" evidence="9">
    <location>
        <begin position="146"/>
        <end position="164"/>
    </location>
</feature>
<dbReference type="GO" id="GO:0016787">
    <property type="term" value="F:hydrolase activity"/>
    <property type="evidence" value="ECO:0007669"/>
    <property type="project" value="UniProtKB-KW"/>
</dbReference>
<keyword evidence="6" id="KW-0378">Hydrolase</keyword>
<evidence type="ECO:0000256" key="8">
    <source>
        <dbReference type="ARBA" id="ARBA00023136"/>
    </source>
</evidence>
<evidence type="ECO:0000256" key="2">
    <source>
        <dbReference type="ARBA" id="ARBA00004141"/>
    </source>
</evidence>
<comment type="similarity">
    <text evidence="3">Belongs to the peptidase S54 family.</text>
</comment>